<feature type="region of interest" description="Disordered" evidence="1">
    <location>
        <begin position="1"/>
        <end position="23"/>
    </location>
</feature>
<dbReference type="Proteomes" id="UP000554235">
    <property type="component" value="Unassembled WGS sequence"/>
</dbReference>
<feature type="transmembrane region" description="Helical" evidence="2">
    <location>
        <begin position="92"/>
        <end position="111"/>
    </location>
</feature>
<evidence type="ECO:0000313" key="4">
    <source>
        <dbReference type="Proteomes" id="UP000554235"/>
    </source>
</evidence>
<keyword evidence="2" id="KW-1133">Transmembrane helix</keyword>
<gene>
    <name evidence="3" type="ORF">FALBO_3006</name>
</gene>
<accession>A0A8H4PF03</accession>
<comment type="caution">
    <text evidence="3">The sequence shown here is derived from an EMBL/GenBank/DDBJ whole genome shotgun (WGS) entry which is preliminary data.</text>
</comment>
<protein>
    <submittedName>
        <fullName evidence="3">Uncharacterized protein</fullName>
    </submittedName>
</protein>
<feature type="transmembrane region" description="Helical" evidence="2">
    <location>
        <begin position="132"/>
        <end position="153"/>
    </location>
</feature>
<feature type="transmembrane region" description="Helical" evidence="2">
    <location>
        <begin position="51"/>
        <end position="76"/>
    </location>
</feature>
<proteinExistence type="predicted"/>
<evidence type="ECO:0000313" key="3">
    <source>
        <dbReference type="EMBL" id="KAF4470085.1"/>
    </source>
</evidence>
<sequence length="205" mass="23223">MAPQPYPYGDQQQQQQQPPPYGYYPPYQANTQTHVVAAPPPIRRRYPRANFVVVTARQFSLIIPGIIVILCIWWSIREEVCSSDAPVGHPCSWVLWTSLPIAAASCIWSIAMNISGRRASHHMSHIPPPVNAAVQLLLALGATACFVLLVYHMETYEIWSRYAEGGMVALLAILMVINWILFGWTMYEITLNRRERQHANSQIPI</sequence>
<name>A0A8H4PF03_9HYPO</name>
<keyword evidence="4" id="KW-1185">Reference proteome</keyword>
<evidence type="ECO:0000256" key="2">
    <source>
        <dbReference type="SAM" id="Phobius"/>
    </source>
</evidence>
<organism evidence="3 4">
    <name type="scientific">Fusarium albosuccineum</name>
    <dbReference type="NCBI Taxonomy" id="1237068"/>
    <lineage>
        <taxon>Eukaryota</taxon>
        <taxon>Fungi</taxon>
        <taxon>Dikarya</taxon>
        <taxon>Ascomycota</taxon>
        <taxon>Pezizomycotina</taxon>
        <taxon>Sordariomycetes</taxon>
        <taxon>Hypocreomycetidae</taxon>
        <taxon>Hypocreales</taxon>
        <taxon>Nectriaceae</taxon>
        <taxon>Fusarium</taxon>
        <taxon>Fusarium decemcellulare species complex</taxon>
    </lineage>
</organism>
<feature type="transmembrane region" description="Helical" evidence="2">
    <location>
        <begin position="165"/>
        <end position="187"/>
    </location>
</feature>
<dbReference type="EMBL" id="JAADYS010000395">
    <property type="protein sequence ID" value="KAF4470085.1"/>
    <property type="molecule type" value="Genomic_DNA"/>
</dbReference>
<feature type="compositionally biased region" description="Low complexity" evidence="1">
    <location>
        <begin position="7"/>
        <end position="16"/>
    </location>
</feature>
<keyword evidence="2" id="KW-0472">Membrane</keyword>
<keyword evidence="2" id="KW-0812">Transmembrane</keyword>
<dbReference type="OrthoDB" id="4813295at2759"/>
<evidence type="ECO:0000256" key="1">
    <source>
        <dbReference type="SAM" id="MobiDB-lite"/>
    </source>
</evidence>
<reference evidence="3 4" key="1">
    <citation type="submission" date="2020-01" db="EMBL/GenBank/DDBJ databases">
        <title>Identification and distribution of gene clusters putatively required for synthesis of sphingolipid metabolism inhibitors in phylogenetically diverse species of the filamentous fungus Fusarium.</title>
        <authorList>
            <person name="Kim H.-S."/>
            <person name="Busman M."/>
            <person name="Brown D.W."/>
            <person name="Divon H."/>
            <person name="Uhlig S."/>
            <person name="Proctor R.H."/>
        </authorList>
    </citation>
    <scope>NUCLEOTIDE SEQUENCE [LARGE SCALE GENOMIC DNA]</scope>
    <source>
        <strain evidence="3 4">NRRL 20459</strain>
    </source>
</reference>
<dbReference type="AlphaFoldDB" id="A0A8H4PF03"/>